<gene>
    <name evidence="2" type="ORF">P0O15_05635</name>
</gene>
<feature type="domain" description="NACHT" evidence="1">
    <location>
        <begin position="258"/>
        <end position="464"/>
    </location>
</feature>
<dbReference type="InterPro" id="IPR027417">
    <property type="entry name" value="P-loop_NTPase"/>
</dbReference>
<protein>
    <submittedName>
        <fullName evidence="2">NACHT domain-containing protein</fullName>
    </submittedName>
</protein>
<keyword evidence="3" id="KW-1185">Reference proteome</keyword>
<accession>A0ABT5X7I2</accession>
<dbReference type="Gene3D" id="3.40.50.300">
    <property type="entry name" value="P-loop containing nucleotide triphosphate hydrolases"/>
    <property type="match status" value="1"/>
</dbReference>
<dbReference type="EMBL" id="JARFPK010000016">
    <property type="protein sequence ID" value="MDF0590654.1"/>
    <property type="molecule type" value="Genomic_DNA"/>
</dbReference>
<dbReference type="PANTHER" id="PTHR46844:SF1">
    <property type="entry name" value="SLR5058 PROTEIN"/>
    <property type="match status" value="1"/>
</dbReference>
<comment type="caution">
    <text evidence="2">The sequence shown here is derived from an EMBL/GenBank/DDBJ whole genome shotgun (WGS) entry which is preliminary data.</text>
</comment>
<dbReference type="Proteomes" id="UP001220010">
    <property type="component" value="Unassembled WGS sequence"/>
</dbReference>
<dbReference type="PROSITE" id="PS50837">
    <property type="entry name" value="NACHT"/>
    <property type="match status" value="1"/>
</dbReference>
<dbReference type="Pfam" id="PF05729">
    <property type="entry name" value="NACHT"/>
    <property type="match status" value="1"/>
</dbReference>
<reference evidence="2 3" key="1">
    <citation type="submission" date="2023-03" db="EMBL/GenBank/DDBJ databases">
        <title>WGS of Methanotrichaceae archaeon Mx.</title>
        <authorList>
            <person name="Sorokin D.Y."/>
            <person name="Merkel A.Y."/>
        </authorList>
    </citation>
    <scope>NUCLEOTIDE SEQUENCE [LARGE SCALE GENOMIC DNA]</scope>
    <source>
        <strain evidence="2 3">Mx</strain>
    </source>
</reference>
<dbReference type="SUPFAM" id="SSF52540">
    <property type="entry name" value="P-loop containing nucleoside triphosphate hydrolases"/>
    <property type="match status" value="1"/>
</dbReference>
<dbReference type="RefSeq" id="WP_316966402.1">
    <property type="nucleotide sequence ID" value="NZ_JARFPK010000016.1"/>
</dbReference>
<organism evidence="2 3">
    <name type="scientific">Candidatus Methanocrinis natronophilus</name>
    <dbReference type="NCBI Taxonomy" id="3033396"/>
    <lineage>
        <taxon>Archaea</taxon>
        <taxon>Methanobacteriati</taxon>
        <taxon>Methanobacteriota</taxon>
        <taxon>Stenosarchaea group</taxon>
        <taxon>Methanomicrobia</taxon>
        <taxon>Methanotrichales</taxon>
        <taxon>Methanotrichaceae</taxon>
        <taxon>Methanocrinis</taxon>
    </lineage>
</organism>
<dbReference type="PANTHER" id="PTHR46844">
    <property type="entry name" value="SLR5058 PROTEIN"/>
    <property type="match status" value="1"/>
</dbReference>
<dbReference type="InterPro" id="IPR007111">
    <property type="entry name" value="NACHT_NTPase"/>
</dbReference>
<evidence type="ECO:0000313" key="2">
    <source>
        <dbReference type="EMBL" id="MDF0590654.1"/>
    </source>
</evidence>
<sequence>MWRNATIVTGLESVVLGVAANGLYGIAGHLCRKSLKCITGDESTLLQRVHQKSVDIITEVGLDESLDSDEIIAFLGSPEVDEIVRQIYSMKLLGDTDQWSYQGTLISIREEYLKLWSIFLGIEDGHTDDSANALFDSLIKVCDLVLEAGIEEGMLSAHEARSNLRYNLLSDTLASIRKNIDILKASNKPDVEEFLEFEKKYRAQVGSRHENITAPDFDAFRKRPIDSVYVNPIFTPIYPKKDEEPEELSIPEFLSASYRSVILGNPGSGKSTLAIKLCHDLATRYAEKLFAGRQVTPILVILRDYGTEKKATRCSILKFIEMAASSNYQISPPNGAFEYMLLNGRSVIIFDGLDELLETNYRLEISNDIETFCTLYPSVPVLVTSREVGYEQAPLDPTRFEVFRLASFNDDQVKEYVTKWFAADTDLTPDEQKKKSEGFLNESRFVPDLRENPLILALLCNIYRGENYIPKNRPDVYEKCANMLFSRWDKGRNLYIPLPIEALIRPAMTYLAYHIYTDEKLRGGVSEKVLIRIASKYLHKRRFEDSDEAEMAAKDFVEFCRGRAWVFTEVGSAEDGEGLYHFTHRTFLEYFAASHLSRIYITPRDLIGFLHPRIAKREWDVVAQLAFQIQYKNFDDAGDELLLSLLDKARESADDEKWNILSFAAQCLEFIIPSPGVTRSISIACIDLCIAFGVNEMKTPQMRSRESGSLYMERDLRHRDRDPNDILGYLLNATTENRTIIANSI</sequence>
<name>A0ABT5X7I2_9EURY</name>
<evidence type="ECO:0000259" key="1">
    <source>
        <dbReference type="PROSITE" id="PS50837"/>
    </source>
</evidence>
<evidence type="ECO:0000313" key="3">
    <source>
        <dbReference type="Proteomes" id="UP001220010"/>
    </source>
</evidence>
<proteinExistence type="predicted"/>